<protein>
    <submittedName>
        <fullName evidence="1">Uncharacterized protein</fullName>
    </submittedName>
</protein>
<keyword evidence="2" id="KW-1185">Reference proteome</keyword>
<evidence type="ECO:0000313" key="2">
    <source>
        <dbReference type="Proteomes" id="UP000223738"/>
    </source>
</evidence>
<dbReference type="OrthoDB" id="23117at10239"/>
<reference evidence="1 2" key="1">
    <citation type="submission" date="2016-03" db="EMBL/GenBank/DDBJ databases">
        <title>Characterization of pf16 and phiPMW: Two novel phages infecting Pseudomonas putida PpG1.</title>
        <authorList>
            <person name="Magill D.J."/>
            <person name="Krylov V.N."/>
            <person name="Allen C.C.R."/>
            <person name="McGrath J.W."/>
            <person name="Quinn J.P."/>
            <person name="Kulakov L.A."/>
        </authorList>
    </citation>
    <scope>NUCLEOTIDE SEQUENCE [LARGE SCALE GENOMIC DNA]</scope>
</reference>
<dbReference type="InterPro" id="IPR014915">
    <property type="entry name" value="Phage_TLS_TfmB"/>
</dbReference>
<accession>A0A1S5R1G7</accession>
<dbReference type="Proteomes" id="UP000223738">
    <property type="component" value="Segment"/>
</dbReference>
<evidence type="ECO:0000313" key="1">
    <source>
        <dbReference type="EMBL" id="ANA49262.1"/>
    </source>
</evidence>
<dbReference type="Pfam" id="PF08809">
    <property type="entry name" value="DUF1799"/>
    <property type="match status" value="1"/>
</dbReference>
<gene>
    <name evidence="1" type="ORF">PMW_137</name>
</gene>
<dbReference type="EMBL" id="KU862660">
    <property type="protein sequence ID" value="ANA49262.1"/>
    <property type="molecule type" value="Genomic_DNA"/>
</dbReference>
<organism evidence="1 2">
    <name type="scientific">Pseudomonas phage phiPMW</name>
    <dbReference type="NCBI Taxonomy" id="1815582"/>
    <lineage>
        <taxon>Viruses</taxon>
        <taxon>Duplodnaviria</taxon>
        <taxon>Heunggongvirae</taxon>
        <taxon>Uroviricota</taxon>
        <taxon>Caudoviricetes</taxon>
        <taxon>Plaisancevirus</taxon>
        <taxon>Plaisancevirus PMW</taxon>
    </lineage>
</organism>
<proteinExistence type="predicted"/>
<sequence length="91" mass="10443">MFGLTLEELPQEDYLIWDCNWPAFDVFSNMATQWRVGFNGAIGLDYNAIPFTAKCLGYKNKQVKAMFPDLQVMENEALITMGENQKNADNR</sequence>
<name>A0A1S5R1G7_9CAUD</name>